<dbReference type="PROSITE" id="PS51202">
    <property type="entry name" value="RCK_C"/>
    <property type="match status" value="1"/>
</dbReference>
<evidence type="ECO:0000256" key="7">
    <source>
        <dbReference type="ARBA" id="ARBA00022989"/>
    </source>
</evidence>
<dbReference type="NCBIfam" id="NF003715">
    <property type="entry name" value="PRK05326.1-2"/>
    <property type="match status" value="1"/>
</dbReference>
<feature type="transmembrane region" description="Helical" evidence="10">
    <location>
        <begin position="364"/>
        <end position="388"/>
    </location>
</feature>
<dbReference type="EMBL" id="JAJVKT010000002">
    <property type="protein sequence ID" value="MCE7507435.1"/>
    <property type="molecule type" value="Genomic_DNA"/>
</dbReference>
<name>A0A9Q3ZBN5_9GAMM</name>
<evidence type="ECO:0000256" key="9">
    <source>
        <dbReference type="ARBA" id="ARBA00023136"/>
    </source>
</evidence>
<evidence type="ECO:0000256" key="3">
    <source>
        <dbReference type="ARBA" id="ARBA00022449"/>
    </source>
</evidence>
<keyword evidence="9 10" id="KW-0472">Membrane</keyword>
<keyword evidence="5" id="KW-0633">Potassium transport</keyword>
<dbReference type="GO" id="GO:0005886">
    <property type="term" value="C:plasma membrane"/>
    <property type="evidence" value="ECO:0007669"/>
    <property type="project" value="UniProtKB-SubCell"/>
</dbReference>
<keyword evidence="6 10" id="KW-0812">Transmembrane</keyword>
<keyword evidence="4" id="KW-1003">Cell membrane</keyword>
<feature type="transmembrane region" description="Helical" evidence="10">
    <location>
        <begin position="275"/>
        <end position="293"/>
    </location>
</feature>
<evidence type="ECO:0000259" key="11">
    <source>
        <dbReference type="PROSITE" id="PS51202"/>
    </source>
</evidence>
<evidence type="ECO:0000256" key="1">
    <source>
        <dbReference type="ARBA" id="ARBA00004651"/>
    </source>
</evidence>
<dbReference type="InterPro" id="IPR006153">
    <property type="entry name" value="Cation/H_exchanger_TM"/>
</dbReference>
<feature type="transmembrane region" description="Helical" evidence="10">
    <location>
        <begin position="6"/>
        <end position="23"/>
    </location>
</feature>
<dbReference type="Proteomes" id="UP001107961">
    <property type="component" value="Unassembled WGS sequence"/>
</dbReference>
<dbReference type="GO" id="GO:0008324">
    <property type="term" value="F:monoatomic cation transmembrane transporter activity"/>
    <property type="evidence" value="ECO:0007669"/>
    <property type="project" value="InterPro"/>
</dbReference>
<evidence type="ECO:0000256" key="6">
    <source>
        <dbReference type="ARBA" id="ARBA00022692"/>
    </source>
</evidence>
<dbReference type="NCBIfam" id="NF003714">
    <property type="entry name" value="PRK05326.1-1"/>
    <property type="match status" value="1"/>
</dbReference>
<evidence type="ECO:0000313" key="13">
    <source>
        <dbReference type="Proteomes" id="UP001107961"/>
    </source>
</evidence>
<gene>
    <name evidence="12" type="ORF">LZG35_02215</name>
</gene>
<dbReference type="AlphaFoldDB" id="A0A9Q3ZBN5"/>
<proteinExistence type="predicted"/>
<dbReference type="GO" id="GO:0006813">
    <property type="term" value="P:potassium ion transport"/>
    <property type="evidence" value="ECO:0007669"/>
    <property type="project" value="UniProtKB-KW"/>
</dbReference>
<dbReference type="InterPro" id="IPR006037">
    <property type="entry name" value="RCK_C"/>
</dbReference>
<comment type="caution">
    <text evidence="12">The sequence shown here is derived from an EMBL/GenBank/DDBJ whole genome shotgun (WGS) entry which is preliminary data.</text>
</comment>
<evidence type="ECO:0000313" key="12">
    <source>
        <dbReference type="EMBL" id="MCE7507435.1"/>
    </source>
</evidence>
<evidence type="ECO:0000256" key="10">
    <source>
        <dbReference type="SAM" id="Phobius"/>
    </source>
</evidence>
<keyword evidence="8" id="KW-0406">Ion transport</keyword>
<keyword evidence="7 10" id="KW-1133">Transmembrane helix</keyword>
<dbReference type="GO" id="GO:1902600">
    <property type="term" value="P:proton transmembrane transport"/>
    <property type="evidence" value="ECO:0007669"/>
    <property type="project" value="InterPro"/>
</dbReference>
<dbReference type="Pfam" id="PF00999">
    <property type="entry name" value="Na_H_Exchanger"/>
    <property type="match status" value="1"/>
</dbReference>
<dbReference type="PANTHER" id="PTHR32507">
    <property type="entry name" value="NA(+)/H(+) ANTIPORTER 1"/>
    <property type="match status" value="1"/>
</dbReference>
<feature type="transmembrane region" description="Helical" evidence="10">
    <location>
        <begin position="223"/>
        <end position="255"/>
    </location>
</feature>
<feature type="transmembrane region" description="Helical" evidence="10">
    <location>
        <begin position="185"/>
        <end position="211"/>
    </location>
</feature>
<keyword evidence="3" id="KW-0050">Antiport</keyword>
<dbReference type="InterPro" id="IPR005170">
    <property type="entry name" value="Transptr-assoc_dom"/>
</dbReference>
<evidence type="ECO:0000256" key="8">
    <source>
        <dbReference type="ARBA" id="ARBA00023065"/>
    </source>
</evidence>
<feature type="domain" description="RCK C-terminal" evidence="11">
    <location>
        <begin position="402"/>
        <end position="483"/>
    </location>
</feature>
<organism evidence="12 13">
    <name type="scientific">Alloalcanivorax xenomutans</name>
    <dbReference type="NCBI Taxonomy" id="1094342"/>
    <lineage>
        <taxon>Bacteria</taxon>
        <taxon>Pseudomonadati</taxon>
        <taxon>Pseudomonadota</taxon>
        <taxon>Gammaproteobacteria</taxon>
        <taxon>Oceanospirillales</taxon>
        <taxon>Alcanivoracaceae</taxon>
        <taxon>Alloalcanivorax</taxon>
    </lineage>
</organism>
<dbReference type="PANTHER" id="PTHR32507:SF7">
    <property type="entry name" value="K(+)_H(+) ANTIPORTER NHAP2"/>
    <property type="match status" value="1"/>
</dbReference>
<dbReference type="Pfam" id="PF03471">
    <property type="entry name" value="CorC_HlyC"/>
    <property type="match status" value="1"/>
</dbReference>
<dbReference type="NCBIfam" id="NF003716">
    <property type="entry name" value="PRK05326.1-3"/>
    <property type="match status" value="1"/>
</dbReference>
<evidence type="ECO:0000256" key="4">
    <source>
        <dbReference type="ARBA" id="ARBA00022475"/>
    </source>
</evidence>
<dbReference type="GO" id="GO:0015297">
    <property type="term" value="F:antiporter activity"/>
    <property type="evidence" value="ECO:0007669"/>
    <property type="project" value="UniProtKB-KW"/>
</dbReference>
<keyword evidence="13" id="KW-1185">Reference proteome</keyword>
<comment type="subcellular location">
    <subcellularLocation>
        <location evidence="1">Cell membrane</location>
        <topology evidence="1">Multi-pass membrane protein</topology>
    </subcellularLocation>
</comment>
<protein>
    <submittedName>
        <fullName evidence="12">Potassium/proton antiporter</fullName>
    </submittedName>
</protein>
<dbReference type="SMART" id="SM01091">
    <property type="entry name" value="CorC_HlyC"/>
    <property type="match status" value="1"/>
</dbReference>
<keyword evidence="5" id="KW-0630">Potassium</keyword>
<reference evidence="12" key="1">
    <citation type="submission" date="2022-01" db="EMBL/GenBank/DDBJ databases">
        <authorList>
            <person name="Karlyshev A.V."/>
            <person name="Jaspars M."/>
        </authorList>
    </citation>
    <scope>NUCLEOTIDE SEQUENCE</scope>
    <source>
        <strain evidence="12">AGSA3-2</strain>
    </source>
</reference>
<dbReference type="InterPro" id="IPR038770">
    <property type="entry name" value="Na+/solute_symporter_sf"/>
</dbReference>
<evidence type="ECO:0000256" key="5">
    <source>
        <dbReference type="ARBA" id="ARBA00022538"/>
    </source>
</evidence>
<accession>A0A9Q3ZBN5</accession>
<keyword evidence="2" id="KW-0813">Transport</keyword>
<feature type="transmembrane region" description="Helical" evidence="10">
    <location>
        <begin position="92"/>
        <end position="115"/>
    </location>
</feature>
<feature type="transmembrane region" description="Helical" evidence="10">
    <location>
        <begin position="305"/>
        <end position="329"/>
    </location>
</feature>
<dbReference type="Gene3D" id="1.20.1530.20">
    <property type="match status" value="1"/>
</dbReference>
<feature type="transmembrane region" description="Helical" evidence="10">
    <location>
        <begin position="121"/>
        <end position="141"/>
    </location>
</feature>
<feature type="transmembrane region" description="Helical" evidence="10">
    <location>
        <begin position="335"/>
        <end position="357"/>
    </location>
</feature>
<evidence type="ECO:0000256" key="2">
    <source>
        <dbReference type="ARBA" id="ARBA00022448"/>
    </source>
</evidence>
<sequence>MHLDSLNLYLLIGTGLMFIGLLLGSLSTRIGVPSLLMFLLVGMAAGEDGIGGIQFDDLSTAYVISNIALAVILMDGGLRTRMDTFRLALKPALSLASLGVAISAALVGAFTTWLMGVDWRLGLLLGGIIGSTDAAAVFSVIKGAGVNINERVASTLEIESGLNDPMAIFITLMLVGVLVEPDATFGFNMILTLIQQFGLGAIIGLGLGAVLSEILLRVRSNEGLHALLLCSGGAMVFALTNLAGGSGFLAIYLTGLVTGNRRGGTGDNVLRSMDSMAWLAQSGMFLMLGLLITPSELGQHLLPALMVALFLMLVARPVSVWVSLIPFIFTWREKLFIAWTGLRGAVPIVLAVFPLLAGVGETRLLFDITLVVVLISLLAQGASLRYMARLLKVSVPATAAPKQMVPMAHSANRYLMQFEVEEGAKAQGQRLGTITTQRITPVLIIRDKAFLNLSEDPQIEAGDMVSWLAPLSEQDYLSDMCHKITVAERRYFGDFIVRGSVPVDQLVAAYGIHELEERLKGMTVEAAFEDRFGQHAVVGDTLKLGGLRLRARTVEKGRVIMAGIKLPQ</sequence>
<feature type="transmembrane region" description="Helical" evidence="10">
    <location>
        <begin position="61"/>
        <end position="80"/>
    </location>
</feature>